<name>A0AAV4TPR7_CAEEX</name>
<feature type="compositionally biased region" description="Basic and acidic residues" evidence="1">
    <location>
        <begin position="167"/>
        <end position="179"/>
    </location>
</feature>
<gene>
    <name evidence="3" type="primary">AVEN_187332_1</name>
    <name evidence="3" type="ORF">CEXT_709341</name>
</gene>
<dbReference type="Proteomes" id="UP001054945">
    <property type="component" value="Unassembled WGS sequence"/>
</dbReference>
<reference evidence="3 4" key="1">
    <citation type="submission" date="2021-06" db="EMBL/GenBank/DDBJ databases">
        <title>Caerostris extrusa draft genome.</title>
        <authorList>
            <person name="Kono N."/>
            <person name="Arakawa K."/>
        </authorList>
    </citation>
    <scope>NUCLEOTIDE SEQUENCE [LARGE SCALE GENOMIC DNA]</scope>
</reference>
<keyword evidence="2" id="KW-0732">Signal</keyword>
<dbReference type="EMBL" id="BPLR01011580">
    <property type="protein sequence ID" value="GIY47441.1"/>
    <property type="molecule type" value="Genomic_DNA"/>
</dbReference>
<organism evidence="3 4">
    <name type="scientific">Caerostris extrusa</name>
    <name type="common">Bark spider</name>
    <name type="synonym">Caerostris bankana</name>
    <dbReference type="NCBI Taxonomy" id="172846"/>
    <lineage>
        <taxon>Eukaryota</taxon>
        <taxon>Metazoa</taxon>
        <taxon>Ecdysozoa</taxon>
        <taxon>Arthropoda</taxon>
        <taxon>Chelicerata</taxon>
        <taxon>Arachnida</taxon>
        <taxon>Araneae</taxon>
        <taxon>Araneomorphae</taxon>
        <taxon>Entelegynae</taxon>
        <taxon>Araneoidea</taxon>
        <taxon>Araneidae</taxon>
        <taxon>Caerostris</taxon>
    </lineage>
</organism>
<evidence type="ECO:0000313" key="4">
    <source>
        <dbReference type="Proteomes" id="UP001054945"/>
    </source>
</evidence>
<evidence type="ECO:0000256" key="1">
    <source>
        <dbReference type="SAM" id="MobiDB-lite"/>
    </source>
</evidence>
<sequence>MSSAMWILGIAVVTVLAVTSNAMEFEQFMSALARKEEDTEKVEEPSEQKAEEIVQFMKRSGLLEPQPRSSNSQPLSDEQILSALQALRRQQNLLSPSGKDSNSHQSQQATLAALQSLSKQQLPYSSQSGDSSSLSSTHPRSAVSSQGLSDSTSNLPYSTRQQDTGANDDKSDLKDDRQGHYGYDTHSGYETGYARNPHGYEAEGYSHEPVGYNKQFKLPIPSVSIKFDPLGLLKLLLQKIPRPLFNLNGRIFLGLELGKGIGLGKRPVQYPAGHGGGKIITIG</sequence>
<keyword evidence="4" id="KW-1185">Reference proteome</keyword>
<evidence type="ECO:0000256" key="2">
    <source>
        <dbReference type="SAM" id="SignalP"/>
    </source>
</evidence>
<feature type="region of interest" description="Disordered" evidence="1">
    <location>
        <begin position="118"/>
        <end position="195"/>
    </location>
</feature>
<feature type="compositionally biased region" description="Polar residues" evidence="1">
    <location>
        <begin position="137"/>
        <end position="165"/>
    </location>
</feature>
<feature type="compositionally biased region" description="Low complexity" evidence="1">
    <location>
        <begin position="118"/>
        <end position="136"/>
    </location>
</feature>
<comment type="caution">
    <text evidence="3">The sequence shown here is derived from an EMBL/GenBank/DDBJ whole genome shotgun (WGS) entry which is preliminary data.</text>
</comment>
<feature type="signal peptide" evidence="2">
    <location>
        <begin position="1"/>
        <end position="22"/>
    </location>
</feature>
<dbReference type="AlphaFoldDB" id="A0AAV4TPR7"/>
<accession>A0AAV4TPR7</accession>
<evidence type="ECO:0000313" key="3">
    <source>
        <dbReference type="EMBL" id="GIY47441.1"/>
    </source>
</evidence>
<feature type="chain" id="PRO_5043864971" evidence="2">
    <location>
        <begin position="23"/>
        <end position="283"/>
    </location>
</feature>
<protein>
    <submittedName>
        <fullName evidence="3">Uncharacterized protein</fullName>
    </submittedName>
</protein>
<proteinExistence type="predicted"/>